<evidence type="ECO:0000313" key="3">
    <source>
        <dbReference type="EMBL" id="QBD79535.1"/>
    </source>
</evidence>
<dbReference type="Proteomes" id="UP000290365">
    <property type="component" value="Chromosome"/>
</dbReference>
<evidence type="ECO:0000256" key="2">
    <source>
        <dbReference type="SAM" id="Phobius"/>
    </source>
</evidence>
<keyword evidence="2" id="KW-0472">Membrane</keyword>
<evidence type="ECO:0000313" key="4">
    <source>
        <dbReference type="Proteomes" id="UP000290365"/>
    </source>
</evidence>
<gene>
    <name evidence="3" type="ORF">EPA93_27565</name>
</gene>
<dbReference type="EMBL" id="CP035758">
    <property type="protein sequence ID" value="QBD79535.1"/>
    <property type="molecule type" value="Genomic_DNA"/>
</dbReference>
<organism evidence="3 4">
    <name type="scientific">Ktedonosporobacter rubrisoli</name>
    <dbReference type="NCBI Taxonomy" id="2509675"/>
    <lineage>
        <taxon>Bacteria</taxon>
        <taxon>Bacillati</taxon>
        <taxon>Chloroflexota</taxon>
        <taxon>Ktedonobacteria</taxon>
        <taxon>Ktedonobacterales</taxon>
        <taxon>Ktedonosporobacteraceae</taxon>
        <taxon>Ktedonosporobacter</taxon>
    </lineage>
</organism>
<name>A0A4P6JVR3_KTERU</name>
<keyword evidence="4" id="KW-1185">Reference proteome</keyword>
<dbReference type="KEGG" id="kbs:EPA93_27565"/>
<feature type="transmembrane region" description="Helical" evidence="2">
    <location>
        <begin position="83"/>
        <end position="108"/>
    </location>
</feature>
<feature type="transmembrane region" description="Helical" evidence="2">
    <location>
        <begin position="39"/>
        <end position="63"/>
    </location>
</feature>
<keyword evidence="2" id="KW-0812">Transmembrane</keyword>
<feature type="compositionally biased region" description="Basic and acidic residues" evidence="1">
    <location>
        <begin position="1"/>
        <end position="10"/>
    </location>
</feature>
<accession>A0A4P6JVR3</accession>
<dbReference type="OrthoDB" id="160897at2"/>
<feature type="transmembrane region" description="Helical" evidence="2">
    <location>
        <begin position="117"/>
        <end position="135"/>
    </location>
</feature>
<reference evidence="3 4" key="1">
    <citation type="submission" date="2019-01" db="EMBL/GenBank/DDBJ databases">
        <title>Ktedonosporobacter rubrisoli SCAWS-G2.</title>
        <authorList>
            <person name="Huang Y."/>
            <person name="Yan B."/>
        </authorList>
    </citation>
    <scope>NUCLEOTIDE SEQUENCE [LARGE SCALE GENOMIC DNA]</scope>
    <source>
        <strain evidence="3 4">SCAWS-G2</strain>
    </source>
</reference>
<feature type="region of interest" description="Disordered" evidence="1">
    <location>
        <begin position="1"/>
        <end position="27"/>
    </location>
</feature>
<protein>
    <submittedName>
        <fullName evidence="3">Uncharacterized protein</fullName>
    </submittedName>
</protein>
<sequence>MQDSEKHYPEQLEAEVSSSRARRRKSVPLEETTLPNRGFGYALIGGIVAGILEMLINVALTLFNDPVLTEAAVQGKAMSLTTAYMALGVQCLNFVISLAICFIAGFVIGKITLQRTLSFYCGAIAGIILYLGSFVTRYIPGYPGDISSTAPGLNAGAFTGGIVLTIVFFLIWCMIGGLLGRWGGWLATRRHPYYLEEVAEEEQ</sequence>
<dbReference type="AlphaFoldDB" id="A0A4P6JVR3"/>
<proteinExistence type="predicted"/>
<keyword evidence="2" id="KW-1133">Transmembrane helix</keyword>
<feature type="transmembrane region" description="Helical" evidence="2">
    <location>
        <begin position="155"/>
        <end position="180"/>
    </location>
</feature>
<dbReference type="RefSeq" id="WP_129890587.1">
    <property type="nucleotide sequence ID" value="NZ_CP035758.1"/>
</dbReference>
<evidence type="ECO:0000256" key="1">
    <source>
        <dbReference type="SAM" id="MobiDB-lite"/>
    </source>
</evidence>